<proteinExistence type="inferred from homology"/>
<name>A0A8H7CT07_9AGAR</name>
<dbReference type="InterPro" id="IPR036396">
    <property type="entry name" value="Cyt_P450_sf"/>
</dbReference>
<dbReference type="InterPro" id="IPR017972">
    <property type="entry name" value="Cyt_P450_CS"/>
</dbReference>
<dbReference type="OrthoDB" id="2789670at2759"/>
<comment type="similarity">
    <text evidence="3 10">Belongs to the cytochrome P450 family.</text>
</comment>
<dbReference type="InterPro" id="IPR050364">
    <property type="entry name" value="Cytochrome_P450_fung"/>
</dbReference>
<evidence type="ECO:0000256" key="1">
    <source>
        <dbReference type="ARBA" id="ARBA00001971"/>
    </source>
</evidence>
<dbReference type="PROSITE" id="PS00086">
    <property type="entry name" value="CYTOCHROME_P450"/>
    <property type="match status" value="1"/>
</dbReference>
<keyword evidence="8 10" id="KW-0503">Monooxygenase</keyword>
<dbReference type="GO" id="GO:0005506">
    <property type="term" value="F:iron ion binding"/>
    <property type="evidence" value="ECO:0007669"/>
    <property type="project" value="InterPro"/>
</dbReference>
<feature type="binding site" description="axial binding residue" evidence="9">
    <location>
        <position position="511"/>
    </location>
    <ligand>
        <name>heme</name>
        <dbReference type="ChEBI" id="CHEBI:30413"/>
    </ligand>
    <ligandPart>
        <name>Fe</name>
        <dbReference type="ChEBI" id="CHEBI:18248"/>
    </ligandPart>
</feature>
<keyword evidence="12" id="KW-1185">Reference proteome</keyword>
<evidence type="ECO:0000313" key="11">
    <source>
        <dbReference type="EMBL" id="KAF7346378.1"/>
    </source>
</evidence>
<dbReference type="SUPFAM" id="SSF48264">
    <property type="entry name" value="Cytochrome P450"/>
    <property type="match status" value="1"/>
</dbReference>
<dbReference type="Pfam" id="PF00067">
    <property type="entry name" value="p450"/>
    <property type="match status" value="1"/>
</dbReference>
<evidence type="ECO:0000256" key="8">
    <source>
        <dbReference type="ARBA" id="ARBA00023033"/>
    </source>
</evidence>
<dbReference type="InterPro" id="IPR001128">
    <property type="entry name" value="Cyt_P450"/>
</dbReference>
<dbReference type="AlphaFoldDB" id="A0A8H7CT07"/>
<dbReference type="GO" id="GO:0016705">
    <property type="term" value="F:oxidoreductase activity, acting on paired donors, with incorporation or reduction of molecular oxygen"/>
    <property type="evidence" value="ECO:0007669"/>
    <property type="project" value="InterPro"/>
</dbReference>
<comment type="cofactor">
    <cofactor evidence="1 9">
        <name>heme</name>
        <dbReference type="ChEBI" id="CHEBI:30413"/>
    </cofactor>
</comment>
<dbReference type="PANTHER" id="PTHR46300:SF7">
    <property type="entry name" value="P450, PUTATIVE (EUROFUNG)-RELATED"/>
    <property type="match status" value="1"/>
</dbReference>
<dbReference type="Gene3D" id="3.80.10.10">
    <property type="entry name" value="Ribonuclease Inhibitor"/>
    <property type="match status" value="1"/>
</dbReference>
<accession>A0A8H7CT07</accession>
<keyword evidence="7 9" id="KW-0408">Iron</keyword>
<sequence length="588" mass="65730">MTTIPLELEREIFEIAIRDNRDDTDLKLNLSLVARRVQYWVDLIQYELITITDRAEAHKFFELVNRKSQDFFAHAVKALCITHDVSADDASRILSVCTNVQQLACWVVWEESLDLPQRLSGLPLKQLSIEVGHFLNILLSQSALFLNLTHLDLIWWPSSPHIPLKLGELQKLTHVCISGAGRSGAESVCSSCASLQVLVVIPRWPTDENAEEEYAFDSRIVVAPSDITHGDPVEIWDDVVFRRPENMWAYAENVVLSRRQNLDGPCLAAAVIMATLYGYEVQPDNDHFVALSENAIKKLSESVFPGAMAVNTFPILRYLPSWMPGAGFHRFAAESRQLTKEMREVPFEFVKQNMRDGVDSKSVVARLLEVNQARGHDNEAAIQEVAAVAYGAGADTKKAQTEIDTVVGTHQLPEFKDRPSLPYVEALYREVMRWRPVNPLGVAHASSADDVYNGYFIPKGTTVISNIWAMTRDESIYPEPERFNPDRFFTADGKLNDDDIILTFGFGRRICVGRHIADASVWGTIVSVLSTFDIAKAKDASGKEIDIDPQYSDGMVSHSEPFICSITPRSEAAKSLVQAATAAETNDF</sequence>
<dbReference type="Gene3D" id="1.10.630.10">
    <property type="entry name" value="Cytochrome P450"/>
    <property type="match status" value="1"/>
</dbReference>
<evidence type="ECO:0000256" key="10">
    <source>
        <dbReference type="RuleBase" id="RU000461"/>
    </source>
</evidence>
<dbReference type="Proteomes" id="UP000623467">
    <property type="component" value="Unassembled WGS sequence"/>
</dbReference>
<dbReference type="PANTHER" id="PTHR46300">
    <property type="entry name" value="P450, PUTATIVE (EUROFUNG)-RELATED-RELATED"/>
    <property type="match status" value="1"/>
</dbReference>
<comment type="caution">
    <text evidence="11">The sequence shown here is derived from an EMBL/GenBank/DDBJ whole genome shotgun (WGS) entry which is preliminary data.</text>
</comment>
<evidence type="ECO:0000256" key="7">
    <source>
        <dbReference type="ARBA" id="ARBA00023004"/>
    </source>
</evidence>
<keyword evidence="6 10" id="KW-0560">Oxidoreductase</keyword>
<evidence type="ECO:0000256" key="9">
    <source>
        <dbReference type="PIRSR" id="PIRSR602401-1"/>
    </source>
</evidence>
<dbReference type="GO" id="GO:0004497">
    <property type="term" value="F:monooxygenase activity"/>
    <property type="evidence" value="ECO:0007669"/>
    <property type="project" value="UniProtKB-KW"/>
</dbReference>
<evidence type="ECO:0000256" key="6">
    <source>
        <dbReference type="ARBA" id="ARBA00023002"/>
    </source>
</evidence>
<protein>
    <submittedName>
        <fullName evidence="11">O-methylsterigmatocystin oxidoreductase</fullName>
    </submittedName>
</protein>
<evidence type="ECO:0000256" key="2">
    <source>
        <dbReference type="ARBA" id="ARBA00005179"/>
    </source>
</evidence>
<organism evidence="11 12">
    <name type="scientific">Mycena sanguinolenta</name>
    <dbReference type="NCBI Taxonomy" id="230812"/>
    <lineage>
        <taxon>Eukaryota</taxon>
        <taxon>Fungi</taxon>
        <taxon>Dikarya</taxon>
        <taxon>Basidiomycota</taxon>
        <taxon>Agaricomycotina</taxon>
        <taxon>Agaricomycetes</taxon>
        <taxon>Agaricomycetidae</taxon>
        <taxon>Agaricales</taxon>
        <taxon>Marasmiineae</taxon>
        <taxon>Mycenaceae</taxon>
        <taxon>Mycena</taxon>
    </lineage>
</organism>
<comment type="pathway">
    <text evidence="2">Secondary metabolite biosynthesis.</text>
</comment>
<evidence type="ECO:0000313" key="12">
    <source>
        <dbReference type="Proteomes" id="UP000623467"/>
    </source>
</evidence>
<dbReference type="GO" id="GO:0020037">
    <property type="term" value="F:heme binding"/>
    <property type="evidence" value="ECO:0007669"/>
    <property type="project" value="InterPro"/>
</dbReference>
<evidence type="ECO:0000256" key="3">
    <source>
        <dbReference type="ARBA" id="ARBA00010617"/>
    </source>
</evidence>
<gene>
    <name evidence="11" type="ORF">MSAN_01865700</name>
</gene>
<keyword evidence="5 9" id="KW-0479">Metal-binding</keyword>
<dbReference type="InterPro" id="IPR002401">
    <property type="entry name" value="Cyt_P450_E_grp-I"/>
</dbReference>
<dbReference type="PRINTS" id="PR00463">
    <property type="entry name" value="EP450I"/>
</dbReference>
<dbReference type="EMBL" id="JACAZH010000019">
    <property type="protein sequence ID" value="KAF7346378.1"/>
    <property type="molecule type" value="Genomic_DNA"/>
</dbReference>
<evidence type="ECO:0000256" key="5">
    <source>
        <dbReference type="ARBA" id="ARBA00022723"/>
    </source>
</evidence>
<reference evidence="11" key="1">
    <citation type="submission" date="2020-05" db="EMBL/GenBank/DDBJ databases">
        <title>Mycena genomes resolve the evolution of fungal bioluminescence.</title>
        <authorList>
            <person name="Tsai I.J."/>
        </authorList>
    </citation>
    <scope>NUCLEOTIDE SEQUENCE</scope>
    <source>
        <strain evidence="11">160909Yilan</strain>
    </source>
</reference>
<dbReference type="SUPFAM" id="SSF52047">
    <property type="entry name" value="RNI-like"/>
    <property type="match status" value="1"/>
</dbReference>
<dbReference type="InterPro" id="IPR032675">
    <property type="entry name" value="LRR_dom_sf"/>
</dbReference>
<evidence type="ECO:0000256" key="4">
    <source>
        <dbReference type="ARBA" id="ARBA00022617"/>
    </source>
</evidence>
<keyword evidence="4 9" id="KW-0349">Heme</keyword>